<keyword evidence="4" id="KW-0479">Metal-binding</keyword>
<accession>A0A2U1ARE7</accession>
<dbReference type="SFLD" id="SFLDS00029">
    <property type="entry name" value="Radical_SAM"/>
    <property type="match status" value="1"/>
</dbReference>
<evidence type="ECO:0000256" key="1">
    <source>
        <dbReference type="ARBA" id="ARBA00001966"/>
    </source>
</evidence>
<dbReference type="Gene3D" id="3.20.20.70">
    <property type="entry name" value="Aldolase class I"/>
    <property type="match status" value="1"/>
</dbReference>
<evidence type="ECO:0000259" key="7">
    <source>
        <dbReference type="PROSITE" id="PS51918"/>
    </source>
</evidence>
<evidence type="ECO:0000256" key="2">
    <source>
        <dbReference type="ARBA" id="ARBA00022485"/>
    </source>
</evidence>
<dbReference type="EMBL" id="QEKH01000023">
    <property type="protein sequence ID" value="PVY38986.1"/>
    <property type="molecule type" value="Genomic_DNA"/>
</dbReference>
<dbReference type="Pfam" id="PF04055">
    <property type="entry name" value="Radical_SAM"/>
    <property type="match status" value="1"/>
</dbReference>
<evidence type="ECO:0000256" key="5">
    <source>
        <dbReference type="ARBA" id="ARBA00023004"/>
    </source>
</evidence>
<evidence type="ECO:0000256" key="3">
    <source>
        <dbReference type="ARBA" id="ARBA00022691"/>
    </source>
</evidence>
<dbReference type="OrthoDB" id="7021155at2"/>
<keyword evidence="3" id="KW-0949">S-adenosyl-L-methionine</keyword>
<name>A0A2U1ARE7_9BACT</name>
<evidence type="ECO:0000313" key="8">
    <source>
        <dbReference type="EMBL" id="PVY38986.1"/>
    </source>
</evidence>
<dbReference type="InterPro" id="IPR034391">
    <property type="entry name" value="AdoMet-like_SPASM_containing"/>
</dbReference>
<evidence type="ECO:0000313" key="9">
    <source>
        <dbReference type="Proteomes" id="UP000245959"/>
    </source>
</evidence>
<dbReference type="Proteomes" id="UP000245959">
    <property type="component" value="Unassembled WGS sequence"/>
</dbReference>
<dbReference type="AlphaFoldDB" id="A0A2U1ARE7"/>
<dbReference type="InterPro" id="IPR050377">
    <property type="entry name" value="Radical_SAM_PqqE_MftC-like"/>
</dbReference>
<dbReference type="SFLD" id="SFLDG01067">
    <property type="entry name" value="SPASM/twitch_domain_containing"/>
    <property type="match status" value="1"/>
</dbReference>
<proteinExistence type="predicted"/>
<sequence length="325" mass="36583">MAETMLLRGAHFQLTGRCNLHCRFCGQSKGMLAAGESELPVETWLRLAREVRALADTPEPEITLWGGEPLLYSGFPRLARRLKEEGFRVAAVTNGTLIDRMPELLCEYPDVIHLSIDGFGAVHDAVRGSGVFDRVRRNLELIRERRGKLIFLTTVSDANVAELAELPEQLAELGPDEIVLQQLMYLTPAEIAAYRKFSAENFGCDYPELKAWRREDDAAYLAMLRRQLATLAKRSHPVPVRFTPHSYPDRLPDAPACQAPFRRVHIRHDGAVGFCTDYFGFSAGNVKELPLEAICRSPAAERYRAAVRSGELPICDHCPWRLQQL</sequence>
<dbReference type="SUPFAM" id="SSF102114">
    <property type="entry name" value="Radical SAM enzymes"/>
    <property type="match status" value="1"/>
</dbReference>
<dbReference type="GO" id="GO:0046872">
    <property type="term" value="F:metal ion binding"/>
    <property type="evidence" value="ECO:0007669"/>
    <property type="project" value="UniProtKB-KW"/>
</dbReference>
<dbReference type="InterPro" id="IPR007197">
    <property type="entry name" value="rSAM"/>
</dbReference>
<keyword evidence="9" id="KW-1185">Reference proteome</keyword>
<gene>
    <name evidence="8" type="ORF">C8D82_12339</name>
</gene>
<dbReference type="CDD" id="cd21109">
    <property type="entry name" value="SPASM"/>
    <property type="match status" value="1"/>
</dbReference>
<dbReference type="PANTHER" id="PTHR11228">
    <property type="entry name" value="RADICAL SAM DOMAIN PROTEIN"/>
    <property type="match status" value="1"/>
</dbReference>
<dbReference type="GO" id="GO:0003824">
    <property type="term" value="F:catalytic activity"/>
    <property type="evidence" value="ECO:0007669"/>
    <property type="project" value="InterPro"/>
</dbReference>
<dbReference type="PROSITE" id="PS51918">
    <property type="entry name" value="RADICAL_SAM"/>
    <property type="match status" value="1"/>
</dbReference>
<evidence type="ECO:0000256" key="6">
    <source>
        <dbReference type="ARBA" id="ARBA00023014"/>
    </source>
</evidence>
<dbReference type="SFLD" id="SFLDG01387">
    <property type="entry name" value="BtrN-like_SPASM_domain_contain"/>
    <property type="match status" value="1"/>
</dbReference>
<feature type="domain" description="Radical SAM core" evidence="7">
    <location>
        <begin position="1"/>
        <end position="219"/>
    </location>
</feature>
<protein>
    <submittedName>
        <fullName evidence="8">Sulfatase maturation enzyme AslB (Radical SAM superfamily)</fullName>
    </submittedName>
</protein>
<keyword evidence="6" id="KW-0411">Iron-sulfur</keyword>
<dbReference type="InterPro" id="IPR013785">
    <property type="entry name" value="Aldolase_TIM"/>
</dbReference>
<comment type="cofactor">
    <cofactor evidence="1">
        <name>[4Fe-4S] cluster</name>
        <dbReference type="ChEBI" id="CHEBI:49883"/>
    </cofactor>
</comment>
<reference evidence="8 9" key="1">
    <citation type="submission" date="2018-04" db="EMBL/GenBank/DDBJ databases">
        <title>Genomic Encyclopedia of Type Strains, Phase IV (KMG-IV): sequencing the most valuable type-strain genomes for metagenomic binning, comparative biology and taxonomic classification.</title>
        <authorList>
            <person name="Goeker M."/>
        </authorList>
    </citation>
    <scope>NUCLEOTIDE SEQUENCE [LARGE SCALE GENOMIC DNA]</scope>
    <source>
        <strain evidence="8 9">DSM 14823</strain>
    </source>
</reference>
<keyword evidence="5" id="KW-0408">Iron</keyword>
<dbReference type="Pfam" id="PF13186">
    <property type="entry name" value="SPASM"/>
    <property type="match status" value="1"/>
</dbReference>
<dbReference type="GO" id="GO:0051536">
    <property type="term" value="F:iron-sulfur cluster binding"/>
    <property type="evidence" value="ECO:0007669"/>
    <property type="project" value="UniProtKB-KW"/>
</dbReference>
<dbReference type="InterPro" id="IPR058240">
    <property type="entry name" value="rSAM_sf"/>
</dbReference>
<comment type="caution">
    <text evidence="8">The sequence shown here is derived from an EMBL/GenBank/DDBJ whole genome shotgun (WGS) entry which is preliminary data.</text>
</comment>
<evidence type="ECO:0000256" key="4">
    <source>
        <dbReference type="ARBA" id="ARBA00022723"/>
    </source>
</evidence>
<dbReference type="CDD" id="cd01335">
    <property type="entry name" value="Radical_SAM"/>
    <property type="match status" value="1"/>
</dbReference>
<dbReference type="InterPro" id="IPR023885">
    <property type="entry name" value="4Fe4S-binding_SPASM_dom"/>
</dbReference>
<keyword evidence="2" id="KW-0004">4Fe-4S</keyword>
<dbReference type="RefSeq" id="WP_116884855.1">
    <property type="nucleotide sequence ID" value="NZ_CABMMC010000133.1"/>
</dbReference>
<dbReference type="PANTHER" id="PTHR11228:SF7">
    <property type="entry name" value="PQQA PEPTIDE CYCLASE"/>
    <property type="match status" value="1"/>
</dbReference>
<dbReference type="GeneID" id="78296146"/>
<organism evidence="8 9">
    <name type="scientific">Victivallis vadensis</name>
    <dbReference type="NCBI Taxonomy" id="172901"/>
    <lineage>
        <taxon>Bacteria</taxon>
        <taxon>Pseudomonadati</taxon>
        <taxon>Lentisphaerota</taxon>
        <taxon>Lentisphaeria</taxon>
        <taxon>Victivallales</taxon>
        <taxon>Victivallaceae</taxon>
        <taxon>Victivallis</taxon>
    </lineage>
</organism>